<organism evidence="1 2">
    <name type="scientific">Holothuria leucospilota</name>
    <name type="common">Black long sea cucumber</name>
    <name type="synonym">Mertensiothuria leucospilota</name>
    <dbReference type="NCBI Taxonomy" id="206669"/>
    <lineage>
        <taxon>Eukaryota</taxon>
        <taxon>Metazoa</taxon>
        <taxon>Echinodermata</taxon>
        <taxon>Eleutherozoa</taxon>
        <taxon>Echinozoa</taxon>
        <taxon>Holothuroidea</taxon>
        <taxon>Aspidochirotacea</taxon>
        <taxon>Aspidochirotida</taxon>
        <taxon>Holothuriidae</taxon>
        <taxon>Holothuria</taxon>
    </lineage>
</organism>
<protein>
    <submittedName>
        <fullName evidence="1">Uncharacterized protein</fullName>
    </submittedName>
</protein>
<name>A0A9Q1CLU7_HOLLE</name>
<proteinExistence type="predicted"/>
<dbReference type="AlphaFoldDB" id="A0A9Q1CLU7"/>
<sequence length="67" mass="7835">MRQINPFYEVFIIVWAVTRPTKNFSSFNRLKNLTPKADEDFLKFLKNLKCKASLVVVSTLLQASERE</sequence>
<accession>A0A9Q1CLU7</accession>
<reference evidence="1" key="1">
    <citation type="submission" date="2021-10" db="EMBL/GenBank/DDBJ databases">
        <title>Tropical sea cucumber genome reveals ecological adaptation and Cuvierian tubules defense mechanism.</title>
        <authorList>
            <person name="Chen T."/>
        </authorList>
    </citation>
    <scope>NUCLEOTIDE SEQUENCE</scope>
    <source>
        <strain evidence="1">Nanhai2018</strain>
        <tissue evidence="1">Muscle</tissue>
    </source>
</reference>
<dbReference type="EMBL" id="JAIZAY010000001">
    <property type="protein sequence ID" value="KAJ8047987.1"/>
    <property type="molecule type" value="Genomic_DNA"/>
</dbReference>
<dbReference type="Proteomes" id="UP001152320">
    <property type="component" value="Chromosome 1"/>
</dbReference>
<evidence type="ECO:0000313" key="2">
    <source>
        <dbReference type="Proteomes" id="UP001152320"/>
    </source>
</evidence>
<gene>
    <name evidence="1" type="ORF">HOLleu_00126</name>
</gene>
<comment type="caution">
    <text evidence="1">The sequence shown here is derived from an EMBL/GenBank/DDBJ whole genome shotgun (WGS) entry which is preliminary data.</text>
</comment>
<evidence type="ECO:0000313" key="1">
    <source>
        <dbReference type="EMBL" id="KAJ8047987.1"/>
    </source>
</evidence>
<keyword evidence="2" id="KW-1185">Reference proteome</keyword>